<dbReference type="EMBL" id="ONZF01000007">
    <property type="protein sequence ID" value="SPJ25057.1"/>
    <property type="molecule type" value="Genomic_DNA"/>
</dbReference>
<gene>
    <name evidence="2" type="ORF">PAA8504_02900</name>
</gene>
<reference evidence="2 3" key="1">
    <citation type="submission" date="2018-03" db="EMBL/GenBank/DDBJ databases">
        <authorList>
            <person name="Keele B.F."/>
        </authorList>
    </citation>
    <scope>NUCLEOTIDE SEQUENCE [LARGE SCALE GENOMIC DNA]</scope>
    <source>
        <strain evidence="2 3">CECT 8504</strain>
    </source>
</reference>
<organism evidence="2 3">
    <name type="scientific">Palleronia abyssalis</name>
    <dbReference type="NCBI Taxonomy" id="1501240"/>
    <lineage>
        <taxon>Bacteria</taxon>
        <taxon>Pseudomonadati</taxon>
        <taxon>Pseudomonadota</taxon>
        <taxon>Alphaproteobacteria</taxon>
        <taxon>Rhodobacterales</taxon>
        <taxon>Roseobacteraceae</taxon>
        <taxon>Palleronia</taxon>
    </lineage>
</organism>
<name>A0A2R8BXZ8_9RHOB</name>
<dbReference type="AlphaFoldDB" id="A0A2R8BXZ8"/>
<evidence type="ECO:0000313" key="3">
    <source>
        <dbReference type="Proteomes" id="UP000244912"/>
    </source>
</evidence>
<feature type="domain" description="CHAT" evidence="1">
    <location>
        <begin position="409"/>
        <end position="547"/>
    </location>
</feature>
<sequence>MAKTSISHQQAAFIRFELNSNDAQRQKSALQDLCRLSRAGLTLRPEIKTTFEQMIAGLTVNASDLKVVRWALNAIARIGTVANTAESAKLALRRHEADPEIVAAAVSALASLHRGRLPPEAGMAAVDPATRMLAAMQTVAPRLLDTVPLSIDLDTADPELLKLALIVIGLNRDIQHLLHPRHENGEIVRALGQHDDPIVRQYSVWSVIENDRLGAEHLGVPLDSIDREKPNVQAKLLQLAPTAIEDRTELQELIIQGSILPSLEAREGLAKGLSHLFYEGLQDVTIRWAETETEDRVLLPLAEHFARHAEGSPSYREEALMLYDRGKAFRERVRLGAEGTALYSNVRGDIGRTPSLFDEGTDTERRTLMERMKTERELRVLILNATPDPAAPVDRDYMPIRPDKEAMELRERMAAVQNPRRRPIFETVYATRVDQIQQEMVRHDPKVLHFSGHGGGGSLVFEDRDGRASPLDGEMLARIVETYGELECLVLHACYSDEIAKACAAHVPYVVGSTDAISDFTAPKFTYMFYQAIATGRPYRQAFEMGRNEVALVDQAEATKYAMRSL</sequence>
<dbReference type="Pfam" id="PF12770">
    <property type="entry name" value="CHAT"/>
    <property type="match status" value="1"/>
</dbReference>
<accession>A0A2R8BXZ8</accession>
<proteinExistence type="predicted"/>
<dbReference type="InterPro" id="IPR024983">
    <property type="entry name" value="CHAT_dom"/>
</dbReference>
<dbReference type="RefSeq" id="WP_108894870.1">
    <property type="nucleotide sequence ID" value="NZ_ONZF01000007.1"/>
</dbReference>
<dbReference type="OrthoDB" id="8253226at2"/>
<evidence type="ECO:0000313" key="2">
    <source>
        <dbReference type="EMBL" id="SPJ25057.1"/>
    </source>
</evidence>
<dbReference type="Proteomes" id="UP000244912">
    <property type="component" value="Unassembled WGS sequence"/>
</dbReference>
<keyword evidence="3" id="KW-1185">Reference proteome</keyword>
<evidence type="ECO:0000259" key="1">
    <source>
        <dbReference type="Pfam" id="PF12770"/>
    </source>
</evidence>
<protein>
    <recommendedName>
        <fullName evidence="1">CHAT domain-containing protein</fullName>
    </recommendedName>
</protein>